<proteinExistence type="predicted"/>
<dbReference type="GO" id="GO:0006538">
    <property type="term" value="P:L-glutamate catabolic process"/>
    <property type="evidence" value="ECO:0007669"/>
    <property type="project" value="InterPro"/>
</dbReference>
<accession>A0A644YVH8</accession>
<dbReference type="PANTHER" id="PTHR43403">
    <property type="entry name" value="NAD-SPECIFIC GLUTAMATE DEHYDROGENASE"/>
    <property type="match status" value="1"/>
</dbReference>
<sequence length="905" mass="99908">MPSLEEDRILRRYVGVIRGTLRTNYYQRAREAPHDASTTQPTVALKLSPATIPGMPAPQPLYEIWVYSPRVEGVHLRFGKVARGGLRWSGRREDFRTEILGLVKAQIVKNAVIVPTGAKGGFFPKGLPDPAVDREGWATKGREAYQLFVGALLDLTDNLVDGMAVPPPRLVRHDGDDTYLVVAADKGTASFSDIANAIARTYAYWLDDAFASGGSTGYDHKAMGITARGAWASVQRHFRELGRDVQRDDVTVVGIGDMSGDVFGNGMLLSPHIRLVAAFDHRDIFLDPDPDAARSFAERRRLFDLTRSSWQDYDRSLISAGGGVFSRSLKRIAITTPMRTALGLTDAADELSPNDLIRAVLKAPVDLLWNGGIGTYVRASEESDSEIGDRANDPVRITGAELRARVVGEGGNLGFSQLGRIEAARRGIHLNTDAIDNSAGVDTSDHEVNLKIPLSGLVQIGELTYKQRNRLLAEMSDEVARLVLEDNYSQNLLLGHSRERGGKRLGAYLRLLHYLEDRGLLDRELESLPSDQELHTRERVDEGLTSPERAVLLAYVKLALKQDINASGLPDEAWFSHELRRYFPHQIRERFPKLPDTHPLRREIISNVVANSVVNLGGMTFAQRSLEETGATMPEIARAVVLAREVFDIDRFMQSVKALDNVVGTGVQARLHRESRRLLDRATRWILLERPSNSDLGSDIDRYRPGVAAFEQRMDQLLNGAERTRFETDVAELTRAGVPEDLARWAEGLLDAFALLDITDLARGAEEDLTDVAELYFAVTEQFDVDGLLTSISTLPRDELWDSLARSAVRADVYAAAKSLTASVIATTPGTLEVDQRLRQWIQDNAAAAQRAHRSLQQLHELPEPGLAAVSVVLRHMRSVSRSGSAVAGWTLRGGRTAGTTEPGK</sequence>
<dbReference type="EMBL" id="VSSQ01006392">
    <property type="protein sequence ID" value="MPM32546.1"/>
    <property type="molecule type" value="Genomic_DNA"/>
</dbReference>
<dbReference type="GO" id="GO:0004352">
    <property type="term" value="F:glutamate dehydrogenase (NAD+) activity"/>
    <property type="evidence" value="ECO:0007669"/>
    <property type="project" value="UniProtKB-EC"/>
</dbReference>
<dbReference type="GO" id="GO:0004069">
    <property type="term" value="F:L-aspartate:2-oxoglutarate aminotransferase activity"/>
    <property type="evidence" value="ECO:0007669"/>
    <property type="project" value="InterPro"/>
</dbReference>
<dbReference type="EC" id="1.4.1.2" evidence="3"/>
<dbReference type="Pfam" id="PF21074">
    <property type="entry name" value="GDH_C"/>
    <property type="match status" value="1"/>
</dbReference>
<evidence type="ECO:0000259" key="1">
    <source>
        <dbReference type="Pfam" id="PF05088"/>
    </source>
</evidence>
<dbReference type="InterPro" id="IPR007780">
    <property type="entry name" value="NAD_Glu_DH_bac"/>
</dbReference>
<feature type="domain" description="NAD-specific glutamate dehydrogenase C-terminal" evidence="2">
    <location>
        <begin position="542"/>
        <end position="878"/>
    </location>
</feature>
<protein>
    <submittedName>
        <fullName evidence="3">NAD-specific glutamate dehydrogenase</fullName>
        <ecNumber evidence="3">1.4.1.2</ecNumber>
    </submittedName>
</protein>
<dbReference type="SUPFAM" id="SSF53223">
    <property type="entry name" value="Aminoacid dehydrogenase-like, N-terminal domain"/>
    <property type="match status" value="1"/>
</dbReference>
<dbReference type="InterPro" id="IPR048381">
    <property type="entry name" value="GDH_C"/>
</dbReference>
<dbReference type="PANTHER" id="PTHR43403:SF1">
    <property type="entry name" value="NAD-SPECIFIC GLUTAMATE DEHYDROGENASE"/>
    <property type="match status" value="1"/>
</dbReference>
<evidence type="ECO:0000313" key="3">
    <source>
        <dbReference type="EMBL" id="MPM32546.1"/>
    </source>
</evidence>
<keyword evidence="3" id="KW-0560">Oxidoreductase</keyword>
<dbReference type="InterPro" id="IPR028971">
    <property type="entry name" value="NAD-GDH_cat"/>
</dbReference>
<evidence type="ECO:0000259" key="2">
    <source>
        <dbReference type="Pfam" id="PF21074"/>
    </source>
</evidence>
<reference evidence="3" key="1">
    <citation type="submission" date="2019-08" db="EMBL/GenBank/DDBJ databases">
        <authorList>
            <person name="Kucharzyk K."/>
            <person name="Murdoch R.W."/>
            <person name="Higgins S."/>
            <person name="Loffler F."/>
        </authorList>
    </citation>
    <scope>NUCLEOTIDE SEQUENCE</scope>
</reference>
<dbReference type="Pfam" id="PF05088">
    <property type="entry name" value="Bac_GDH_CD"/>
    <property type="match status" value="1"/>
</dbReference>
<feature type="domain" description="NAD-glutamate dehydrogenase catalytic" evidence="1">
    <location>
        <begin position="3"/>
        <end position="494"/>
    </location>
</feature>
<name>A0A644YVH8_9ZZZZ</name>
<dbReference type="InterPro" id="IPR046346">
    <property type="entry name" value="Aminoacid_DH-like_N_sf"/>
</dbReference>
<gene>
    <name evidence="3" type="primary">gdh_16</name>
    <name evidence="3" type="ORF">SDC9_79110</name>
</gene>
<comment type="caution">
    <text evidence="3">The sequence shown here is derived from an EMBL/GenBank/DDBJ whole genome shotgun (WGS) entry which is preliminary data.</text>
</comment>
<dbReference type="InterPro" id="IPR036291">
    <property type="entry name" value="NAD(P)-bd_dom_sf"/>
</dbReference>
<dbReference type="AlphaFoldDB" id="A0A644YVH8"/>
<dbReference type="SUPFAM" id="SSF51735">
    <property type="entry name" value="NAD(P)-binding Rossmann-fold domains"/>
    <property type="match status" value="1"/>
</dbReference>
<organism evidence="3">
    <name type="scientific">bioreactor metagenome</name>
    <dbReference type="NCBI Taxonomy" id="1076179"/>
    <lineage>
        <taxon>unclassified sequences</taxon>
        <taxon>metagenomes</taxon>
        <taxon>ecological metagenomes</taxon>
    </lineage>
</organism>
<dbReference type="Gene3D" id="3.40.50.720">
    <property type="entry name" value="NAD(P)-binding Rossmann-like Domain"/>
    <property type="match status" value="1"/>
</dbReference>